<dbReference type="InterPro" id="IPR011598">
    <property type="entry name" value="bHLH_dom"/>
</dbReference>
<evidence type="ECO:0000313" key="9">
    <source>
        <dbReference type="RefSeq" id="XP_027125378.2"/>
    </source>
</evidence>
<feature type="compositionally biased region" description="Basic and acidic residues" evidence="6">
    <location>
        <begin position="253"/>
        <end position="263"/>
    </location>
</feature>
<dbReference type="PANTHER" id="PTHR45855:SF12">
    <property type="entry name" value="TRANSCRIPTION FACTOR PIF7-LIKE ISOFORM X1"/>
    <property type="match status" value="1"/>
</dbReference>
<evidence type="ECO:0000256" key="5">
    <source>
        <dbReference type="ARBA" id="ARBA00023242"/>
    </source>
</evidence>
<name>A0A6P6XC90_COFAR</name>
<reference evidence="8" key="1">
    <citation type="journal article" date="2025" name="Foods">
        <title>Unveiling the Microbial Signatures of Arabica Coffee Cherries: Insights into Ripeness Specific Diversity, Functional Traits, and Implications for Quality and Safety.</title>
        <authorList>
            <consortium name="RefSeq"/>
            <person name="Tenea G.N."/>
            <person name="Cifuentes V."/>
            <person name="Reyes P."/>
            <person name="Cevallos-Vallejos M."/>
        </authorList>
    </citation>
    <scope>NUCLEOTIDE SEQUENCE [LARGE SCALE GENOMIC DNA]</scope>
</reference>
<evidence type="ECO:0000256" key="3">
    <source>
        <dbReference type="ARBA" id="ARBA00023125"/>
    </source>
</evidence>
<evidence type="ECO:0000256" key="1">
    <source>
        <dbReference type="ARBA" id="ARBA00004123"/>
    </source>
</evidence>
<organism evidence="8 9">
    <name type="scientific">Coffea arabica</name>
    <name type="common">Arabian coffee</name>
    <dbReference type="NCBI Taxonomy" id="13443"/>
    <lineage>
        <taxon>Eukaryota</taxon>
        <taxon>Viridiplantae</taxon>
        <taxon>Streptophyta</taxon>
        <taxon>Embryophyta</taxon>
        <taxon>Tracheophyta</taxon>
        <taxon>Spermatophyta</taxon>
        <taxon>Magnoliopsida</taxon>
        <taxon>eudicotyledons</taxon>
        <taxon>Gunneridae</taxon>
        <taxon>Pentapetalae</taxon>
        <taxon>asterids</taxon>
        <taxon>lamiids</taxon>
        <taxon>Gentianales</taxon>
        <taxon>Rubiaceae</taxon>
        <taxon>Ixoroideae</taxon>
        <taxon>Gardenieae complex</taxon>
        <taxon>Bertiereae - Coffeeae clade</taxon>
        <taxon>Coffeeae</taxon>
        <taxon>Coffea</taxon>
    </lineage>
</organism>
<dbReference type="GeneID" id="113741919"/>
<dbReference type="InterPro" id="IPR031066">
    <property type="entry name" value="bHLH_ALC-like_plant"/>
</dbReference>
<protein>
    <submittedName>
        <fullName evidence="9">Transcription factor PIF7-like isoform X1</fullName>
    </submittedName>
</protein>
<keyword evidence="5" id="KW-0539">Nucleus</keyword>
<feature type="domain" description="BHLH" evidence="7">
    <location>
        <begin position="246"/>
        <end position="295"/>
    </location>
</feature>
<evidence type="ECO:0000256" key="4">
    <source>
        <dbReference type="ARBA" id="ARBA00023163"/>
    </source>
</evidence>
<keyword evidence="3" id="KW-0238">DNA-binding</keyword>
<dbReference type="Pfam" id="PF00010">
    <property type="entry name" value="HLH"/>
    <property type="match status" value="1"/>
</dbReference>
<dbReference type="Gene3D" id="4.10.280.10">
    <property type="entry name" value="Helix-loop-helix DNA-binding domain"/>
    <property type="match status" value="1"/>
</dbReference>
<dbReference type="RefSeq" id="XP_027125378.2">
    <property type="nucleotide sequence ID" value="XM_027269577.2"/>
</dbReference>
<feature type="region of interest" description="Disordered" evidence="6">
    <location>
        <begin position="202"/>
        <end position="263"/>
    </location>
</feature>
<dbReference type="GO" id="GO:0003677">
    <property type="term" value="F:DNA binding"/>
    <property type="evidence" value="ECO:0007669"/>
    <property type="project" value="UniProtKB-KW"/>
</dbReference>
<sequence length="455" mass="49984">MSHHFVVPNWNLRHQRQDQLDGGDGNRSSHVQNHQNPSYVVPMLNHEVAELTWENGQLAMHGLSNILPSPAPTKSTCGRAGDHTLESIVHQATCHHKHSRMMNSMQSQKHDDGDKKLSSKINSTLEFSGTKWGERSGQVQMLPSTMKKRPRSETESDQCGRFFSSKIHDLGQERSACASASATLCRDNNKDATMVTWASFESPSSFKTKNTTDEDSASHGGLQENRDEEQGAKGGIVQSCSARRSRAAAVHNQSERRRRDRINQKMKALQKLVPNASKTDKASMLDEVIEYLKQLQAQVHMMGTRAMPQMMMTPLAMQQQLQMSLLARMGMGAGVGVGMGMGMLDINSMARTAPLPLQPFMHSTPIASAPPTFVPPPLVMPPRIPACTPPPATANATTTEINASGAFSDPYSSFLAQQTVNMDFYSKMAALFRQQANQTSATASNPLQPNFNQGK</sequence>
<proteinExistence type="predicted"/>
<dbReference type="GO" id="GO:0005634">
    <property type="term" value="C:nucleus"/>
    <property type="evidence" value="ECO:0007669"/>
    <property type="project" value="UniProtKB-SubCell"/>
</dbReference>
<dbReference type="GO" id="GO:0046983">
    <property type="term" value="F:protein dimerization activity"/>
    <property type="evidence" value="ECO:0007669"/>
    <property type="project" value="InterPro"/>
</dbReference>
<keyword evidence="4" id="KW-0804">Transcription</keyword>
<dbReference type="SMART" id="SM00353">
    <property type="entry name" value="HLH"/>
    <property type="match status" value="1"/>
</dbReference>
<accession>A0A6P6XC90</accession>
<dbReference type="PANTHER" id="PTHR45855">
    <property type="entry name" value="TRANSCRIPTION FACTOR PIF1-RELATED"/>
    <property type="match status" value="1"/>
</dbReference>
<comment type="subcellular location">
    <subcellularLocation>
        <location evidence="1">Nucleus</location>
    </subcellularLocation>
</comment>
<reference evidence="9" key="2">
    <citation type="submission" date="2025-08" db="UniProtKB">
        <authorList>
            <consortium name="RefSeq"/>
        </authorList>
    </citation>
    <scope>IDENTIFICATION</scope>
    <source>
        <tissue evidence="9">Leaves</tissue>
    </source>
</reference>
<dbReference type="AlphaFoldDB" id="A0A6P6XC90"/>
<keyword evidence="2" id="KW-0805">Transcription regulation</keyword>
<dbReference type="SUPFAM" id="SSF47459">
    <property type="entry name" value="HLH, helix-loop-helix DNA-binding domain"/>
    <property type="match status" value="1"/>
</dbReference>
<feature type="region of interest" description="Disordered" evidence="6">
    <location>
        <begin position="1"/>
        <end position="34"/>
    </location>
</feature>
<gene>
    <name evidence="9" type="primary">LOC113741919</name>
</gene>
<evidence type="ECO:0000256" key="6">
    <source>
        <dbReference type="SAM" id="MobiDB-lite"/>
    </source>
</evidence>
<feature type="region of interest" description="Disordered" evidence="6">
    <location>
        <begin position="436"/>
        <end position="455"/>
    </location>
</feature>
<evidence type="ECO:0000313" key="8">
    <source>
        <dbReference type="Proteomes" id="UP001652660"/>
    </source>
</evidence>
<dbReference type="OrthoDB" id="71302at2759"/>
<dbReference type="InterPro" id="IPR047265">
    <property type="entry name" value="PIF1-like_bHLH"/>
</dbReference>
<dbReference type="PROSITE" id="PS50888">
    <property type="entry name" value="BHLH"/>
    <property type="match status" value="1"/>
</dbReference>
<dbReference type="Proteomes" id="UP001652660">
    <property type="component" value="Chromosome 4c"/>
</dbReference>
<keyword evidence="8" id="KW-1185">Reference proteome</keyword>
<evidence type="ECO:0000259" key="7">
    <source>
        <dbReference type="PROSITE" id="PS50888"/>
    </source>
</evidence>
<dbReference type="InterPro" id="IPR036638">
    <property type="entry name" value="HLH_DNA-bd_sf"/>
</dbReference>
<evidence type="ECO:0000256" key="2">
    <source>
        <dbReference type="ARBA" id="ARBA00023015"/>
    </source>
</evidence>
<dbReference type="CDD" id="cd11445">
    <property type="entry name" value="bHLH_AtPIF_like"/>
    <property type="match status" value="1"/>
</dbReference>